<evidence type="ECO:0000259" key="1">
    <source>
        <dbReference type="PROSITE" id="PS50940"/>
    </source>
</evidence>
<dbReference type="EMBL" id="JAKKPZ010000069">
    <property type="protein sequence ID" value="KAI1704336.1"/>
    <property type="molecule type" value="Genomic_DNA"/>
</dbReference>
<reference evidence="2" key="1">
    <citation type="submission" date="2022-01" db="EMBL/GenBank/DDBJ databases">
        <title>Genome Sequence Resource for Two Populations of Ditylenchus destructor, the Migratory Endoparasitic Phytonematode.</title>
        <authorList>
            <person name="Zhang H."/>
            <person name="Lin R."/>
            <person name="Xie B."/>
        </authorList>
    </citation>
    <scope>NUCLEOTIDE SEQUENCE</scope>
    <source>
        <strain evidence="2">BazhouSP</strain>
    </source>
</reference>
<dbReference type="AlphaFoldDB" id="A0AAD4MS19"/>
<accession>A0AAD4MS19</accession>
<dbReference type="InterPro" id="IPR028150">
    <property type="entry name" value="Lustrin_cystein"/>
</dbReference>
<dbReference type="GO" id="GO:0005576">
    <property type="term" value="C:extracellular region"/>
    <property type="evidence" value="ECO:0007669"/>
    <property type="project" value="InterPro"/>
</dbReference>
<keyword evidence="3" id="KW-1185">Reference proteome</keyword>
<dbReference type="PANTHER" id="PTHR46339">
    <property type="entry name" value="PROTEIN CBG15282-RELATED"/>
    <property type="match status" value="1"/>
</dbReference>
<evidence type="ECO:0000313" key="3">
    <source>
        <dbReference type="Proteomes" id="UP001201812"/>
    </source>
</evidence>
<proteinExistence type="predicted"/>
<name>A0AAD4MS19_9BILA</name>
<dbReference type="InterPro" id="IPR002557">
    <property type="entry name" value="Chitin-bd_dom"/>
</dbReference>
<dbReference type="InterPro" id="IPR036508">
    <property type="entry name" value="Chitin-bd_dom_sf"/>
</dbReference>
<dbReference type="PROSITE" id="PS50940">
    <property type="entry name" value="CHIT_BIND_II"/>
    <property type="match status" value="1"/>
</dbReference>
<dbReference type="Pfam" id="PF01607">
    <property type="entry name" value="CBM_14"/>
    <property type="match status" value="1"/>
</dbReference>
<dbReference type="Gene3D" id="2.170.140.10">
    <property type="entry name" value="Chitin binding domain"/>
    <property type="match status" value="1"/>
</dbReference>
<dbReference type="SUPFAM" id="SSF57625">
    <property type="entry name" value="Invertebrate chitin-binding proteins"/>
    <property type="match status" value="1"/>
</dbReference>
<organism evidence="2 3">
    <name type="scientific">Ditylenchus destructor</name>
    <dbReference type="NCBI Taxonomy" id="166010"/>
    <lineage>
        <taxon>Eukaryota</taxon>
        <taxon>Metazoa</taxon>
        <taxon>Ecdysozoa</taxon>
        <taxon>Nematoda</taxon>
        <taxon>Chromadorea</taxon>
        <taxon>Rhabditida</taxon>
        <taxon>Tylenchina</taxon>
        <taxon>Tylenchomorpha</taxon>
        <taxon>Sphaerularioidea</taxon>
        <taxon>Anguinidae</taxon>
        <taxon>Anguininae</taxon>
        <taxon>Ditylenchus</taxon>
    </lineage>
</organism>
<evidence type="ECO:0000313" key="2">
    <source>
        <dbReference type="EMBL" id="KAI1704336.1"/>
    </source>
</evidence>
<protein>
    <submittedName>
        <fullName evidence="2">Lustrin, cysteine-rich repeated domain-containing protein</fullName>
    </submittedName>
</protein>
<dbReference type="SMART" id="SM00289">
    <property type="entry name" value="WR1"/>
    <property type="match status" value="3"/>
</dbReference>
<feature type="domain" description="Chitin-binding type-2" evidence="1">
    <location>
        <begin position="24"/>
        <end position="81"/>
    </location>
</feature>
<gene>
    <name evidence="2" type="ORF">DdX_14333</name>
</gene>
<dbReference type="InterPro" id="IPR006150">
    <property type="entry name" value="Cys_repeat_1"/>
</dbReference>
<dbReference type="GO" id="GO:0008061">
    <property type="term" value="F:chitin binding"/>
    <property type="evidence" value="ECO:0007669"/>
    <property type="project" value="InterPro"/>
</dbReference>
<dbReference type="Pfam" id="PF14625">
    <property type="entry name" value="Lustrin_cystein"/>
    <property type="match status" value="3"/>
</dbReference>
<comment type="caution">
    <text evidence="2">The sequence shown here is derived from an EMBL/GenBank/DDBJ whole genome shotgun (WGS) entry which is preliminary data.</text>
</comment>
<sequence length="311" mass="32898">MAFQKICHATEPASQQTVHIFLSSNKCNPQLFTKKANPESETSYFHCNADGTLAKRDCPQGKLFNKTSLECGFPKEFDSPLSLPQFQAPDDICSGGIPLTRLSAPVVCNPSISTCPDGYFCTLHSRTGTSYCCQSVIEPFQESTLCTGNQVTYFEPMTGLPKSCVLSSSSSCPTGFGCNLIGGSFTRCCGRDFGCPINSAGFVNPGTGAYVQCNKADPASCPSGFICTQSSMFNTGICCSDTSSSPTDVCGGDSPLSRPNPCAASTPCPAGTVSGRNPSRWSDSLFHIESVSKQLPMCDKQRSTILLSGTG</sequence>
<dbReference type="Proteomes" id="UP001201812">
    <property type="component" value="Unassembled WGS sequence"/>
</dbReference>
<dbReference type="InterPro" id="IPR053014">
    <property type="entry name" value="Cuticle_assoc_divergent"/>
</dbReference>